<comment type="caution">
    <text evidence="1">The sequence shown here is derived from an EMBL/GenBank/DDBJ whole genome shotgun (WGS) entry which is preliminary data.</text>
</comment>
<dbReference type="EMBL" id="JANPWB010000006">
    <property type="protein sequence ID" value="KAJ1179880.1"/>
    <property type="molecule type" value="Genomic_DNA"/>
</dbReference>
<evidence type="ECO:0000313" key="2">
    <source>
        <dbReference type="Proteomes" id="UP001066276"/>
    </source>
</evidence>
<keyword evidence="2" id="KW-1185">Reference proteome</keyword>
<accession>A0AAV7TUI3</accession>
<sequence length="73" mass="8326">MPTGASKTWLHGTLLHAFSSALEQFRQLFTALRKSQGSVSPTMKHVLAVFCSDQRQTFYSKNKLEFSNLYDQL</sequence>
<protein>
    <submittedName>
        <fullName evidence="1">Uncharacterized protein</fullName>
    </submittedName>
</protein>
<dbReference type="AlphaFoldDB" id="A0AAV7TUI3"/>
<organism evidence="1 2">
    <name type="scientific">Pleurodeles waltl</name>
    <name type="common">Iberian ribbed newt</name>
    <dbReference type="NCBI Taxonomy" id="8319"/>
    <lineage>
        <taxon>Eukaryota</taxon>
        <taxon>Metazoa</taxon>
        <taxon>Chordata</taxon>
        <taxon>Craniata</taxon>
        <taxon>Vertebrata</taxon>
        <taxon>Euteleostomi</taxon>
        <taxon>Amphibia</taxon>
        <taxon>Batrachia</taxon>
        <taxon>Caudata</taxon>
        <taxon>Salamandroidea</taxon>
        <taxon>Salamandridae</taxon>
        <taxon>Pleurodelinae</taxon>
        <taxon>Pleurodeles</taxon>
    </lineage>
</organism>
<proteinExistence type="predicted"/>
<name>A0AAV7TUI3_PLEWA</name>
<reference evidence="1" key="1">
    <citation type="journal article" date="2022" name="bioRxiv">
        <title>Sequencing and chromosome-scale assembly of the giantPleurodeles waltlgenome.</title>
        <authorList>
            <person name="Brown T."/>
            <person name="Elewa A."/>
            <person name="Iarovenko S."/>
            <person name="Subramanian E."/>
            <person name="Araus A.J."/>
            <person name="Petzold A."/>
            <person name="Susuki M."/>
            <person name="Suzuki K.-i.T."/>
            <person name="Hayashi T."/>
            <person name="Toyoda A."/>
            <person name="Oliveira C."/>
            <person name="Osipova E."/>
            <person name="Leigh N.D."/>
            <person name="Simon A."/>
            <person name="Yun M.H."/>
        </authorList>
    </citation>
    <scope>NUCLEOTIDE SEQUENCE</scope>
    <source>
        <strain evidence="1">20211129_DDA</strain>
        <tissue evidence="1">Liver</tissue>
    </source>
</reference>
<dbReference type="Proteomes" id="UP001066276">
    <property type="component" value="Chromosome 3_2"/>
</dbReference>
<evidence type="ECO:0000313" key="1">
    <source>
        <dbReference type="EMBL" id="KAJ1179880.1"/>
    </source>
</evidence>
<gene>
    <name evidence="1" type="ORF">NDU88_005112</name>
</gene>